<dbReference type="EMBL" id="LNPX01000005">
    <property type="protein sequence ID" value="OEK58831.1"/>
    <property type="molecule type" value="Genomic_DNA"/>
</dbReference>
<dbReference type="RefSeq" id="WP_069854407.1">
    <property type="nucleotide sequence ID" value="NZ_LNPX01000005.1"/>
</dbReference>
<comment type="caution">
    <text evidence="1">The sequence shown here is derived from an EMBL/GenBank/DDBJ whole genome shotgun (WGS) entry which is preliminary data.</text>
</comment>
<accession>A0AAP7IF92</accession>
<reference evidence="2" key="1">
    <citation type="submission" date="2015-11" db="EMBL/GenBank/DDBJ databases">
        <title>Genomic diversity of Staphylococcus saprophyticus strains from urinary tract infections, animal surfaces, and fermented foods.</title>
        <authorList>
            <person name="Wolfe B.E."/>
        </authorList>
    </citation>
    <scope>NUCLEOTIDE SEQUENCE [LARGE SCALE GENOMIC DNA]</scope>
    <source>
        <strain evidence="2">738_7</strain>
    </source>
</reference>
<sequence>MKNPITESTKRVEKYVASVLEKYKAGTITQSEAKEKLSIEASHEALKGYPTVGRLSKQGYEKSAVQPLMNGLEQLLD</sequence>
<dbReference type="Proteomes" id="UP000095464">
    <property type="component" value="Unassembled WGS sequence"/>
</dbReference>
<evidence type="ECO:0000313" key="1">
    <source>
        <dbReference type="EMBL" id="OEK58831.1"/>
    </source>
</evidence>
<gene>
    <name evidence="1" type="ORF">ASS94_01370</name>
</gene>
<protein>
    <submittedName>
        <fullName evidence="1">Uncharacterized protein</fullName>
    </submittedName>
</protein>
<organism evidence="1 2">
    <name type="scientific">Staphylococcus equorum</name>
    <dbReference type="NCBI Taxonomy" id="246432"/>
    <lineage>
        <taxon>Bacteria</taxon>
        <taxon>Bacillati</taxon>
        <taxon>Bacillota</taxon>
        <taxon>Bacilli</taxon>
        <taxon>Bacillales</taxon>
        <taxon>Staphylococcaceae</taxon>
        <taxon>Staphylococcus</taxon>
    </lineage>
</organism>
<dbReference type="AlphaFoldDB" id="A0AAP7IF92"/>
<proteinExistence type="predicted"/>
<name>A0AAP7IF92_9STAP</name>
<evidence type="ECO:0000313" key="2">
    <source>
        <dbReference type="Proteomes" id="UP000095464"/>
    </source>
</evidence>